<dbReference type="Pfam" id="PF12040">
    <property type="entry name" value="DUF3526"/>
    <property type="match status" value="1"/>
</dbReference>
<sequence length="469" mass="49966">MIRIIARKELISLARDGRFRLGAAIALLLLVAALASGLARARALAAEREAAVEANRRQWVEQGEKNPHGAAHFGVHAFKPVSPLSFVDPGLSAYIGTSSWLEAHYQNPFQHRPADDAAALGRVGELSAASLLQRVVPLLIVLLAFGSVAGERDRGTLRMLLGQGVRGRDLLLGKLLGAAAALSLTLVPAAAVGVAALALTGDLAANAPRLALLALANLLYLAAFLGLAVAVSARAPSARAALARLLGLWIVICFIAPRAAAELGARLHPPPTPVAFWQAVRHDLKEGIDGHGAPDARRAALEREVLARYGASRVEDLPINFSGLLLQAGEEHGNAVFDRHYGRLWDTFEREARVHEMLAALSPALAVSRVSMGLAGTDLGEQRRFADAAEAHRRLLNRMMNEDLTQRSRTGDFRYTASRALWERVPDLRYQPPGLAAAVRPHLGSALALVAWAALALAAVLAAGRRLAP</sequence>
<dbReference type="PANTHER" id="PTHR43471:SF1">
    <property type="entry name" value="ABC TRANSPORTER PERMEASE PROTEIN NOSY-RELATED"/>
    <property type="match status" value="1"/>
</dbReference>
<dbReference type="Pfam" id="PF12679">
    <property type="entry name" value="ABC2_membrane_2"/>
    <property type="match status" value="1"/>
</dbReference>
<feature type="transmembrane region" description="Helical" evidence="1">
    <location>
        <begin position="131"/>
        <end position="150"/>
    </location>
</feature>
<evidence type="ECO:0000313" key="2">
    <source>
        <dbReference type="EMBL" id="KYG06894.1"/>
    </source>
</evidence>
<gene>
    <name evidence="2" type="ORF">BE21_32185</name>
</gene>
<dbReference type="InterPro" id="IPR021913">
    <property type="entry name" value="DUF3526"/>
</dbReference>
<feature type="transmembrane region" description="Helical" evidence="1">
    <location>
        <begin position="443"/>
        <end position="463"/>
    </location>
</feature>
<dbReference type="GO" id="GO:0005886">
    <property type="term" value="C:plasma membrane"/>
    <property type="evidence" value="ECO:0007669"/>
    <property type="project" value="UniProtKB-SubCell"/>
</dbReference>
<feature type="transmembrane region" description="Helical" evidence="1">
    <location>
        <begin position="210"/>
        <end position="230"/>
    </location>
</feature>
<dbReference type="PANTHER" id="PTHR43471">
    <property type="entry name" value="ABC TRANSPORTER PERMEASE"/>
    <property type="match status" value="1"/>
</dbReference>
<keyword evidence="1" id="KW-0812">Transmembrane</keyword>
<feature type="transmembrane region" description="Helical" evidence="1">
    <location>
        <begin position="171"/>
        <end position="198"/>
    </location>
</feature>
<organism evidence="2 3">
    <name type="scientific">Sorangium cellulosum</name>
    <name type="common">Polyangium cellulosum</name>
    <dbReference type="NCBI Taxonomy" id="56"/>
    <lineage>
        <taxon>Bacteria</taxon>
        <taxon>Pseudomonadati</taxon>
        <taxon>Myxococcota</taxon>
        <taxon>Polyangia</taxon>
        <taxon>Polyangiales</taxon>
        <taxon>Polyangiaceae</taxon>
        <taxon>Sorangium</taxon>
    </lineage>
</organism>
<evidence type="ECO:0000256" key="1">
    <source>
        <dbReference type="SAM" id="Phobius"/>
    </source>
</evidence>
<protein>
    <recommendedName>
        <fullName evidence="4">ABC transporter permease</fullName>
    </recommendedName>
</protein>
<accession>A0A150TQE8</accession>
<keyword evidence="1" id="KW-0472">Membrane</keyword>
<feature type="transmembrane region" description="Helical" evidence="1">
    <location>
        <begin position="242"/>
        <end position="261"/>
    </location>
</feature>
<keyword evidence="1" id="KW-1133">Transmembrane helix</keyword>
<name>A0A150TQE8_SORCE</name>
<evidence type="ECO:0000313" key="3">
    <source>
        <dbReference type="Proteomes" id="UP000075502"/>
    </source>
</evidence>
<comment type="caution">
    <text evidence="2">The sequence shown here is derived from an EMBL/GenBank/DDBJ whole genome shotgun (WGS) entry which is preliminary data.</text>
</comment>
<dbReference type="GO" id="GO:0140359">
    <property type="term" value="F:ABC-type transporter activity"/>
    <property type="evidence" value="ECO:0007669"/>
    <property type="project" value="InterPro"/>
</dbReference>
<dbReference type="Proteomes" id="UP000075502">
    <property type="component" value="Unassembled WGS sequence"/>
</dbReference>
<evidence type="ECO:0008006" key="4">
    <source>
        <dbReference type="Google" id="ProtNLM"/>
    </source>
</evidence>
<reference evidence="2 3" key="1">
    <citation type="submission" date="2014-02" db="EMBL/GenBank/DDBJ databases">
        <title>The small core and large imbalanced accessory genome model reveals a collaborative survival strategy of Sorangium cellulosum strains in nature.</title>
        <authorList>
            <person name="Han K."/>
            <person name="Peng R."/>
            <person name="Blom J."/>
            <person name="Li Y.-Z."/>
        </authorList>
    </citation>
    <scope>NUCLEOTIDE SEQUENCE [LARGE SCALE GENOMIC DNA]</scope>
    <source>
        <strain evidence="2 3">So0007-03</strain>
    </source>
</reference>
<proteinExistence type="predicted"/>
<dbReference type="EMBL" id="JEME01001532">
    <property type="protein sequence ID" value="KYG06894.1"/>
    <property type="molecule type" value="Genomic_DNA"/>
</dbReference>
<dbReference type="AlphaFoldDB" id="A0A150TQE8"/>